<comment type="caution">
    <text evidence="5">The sequence shown here is derived from an EMBL/GenBank/DDBJ whole genome shotgun (WGS) entry which is preliminary data.</text>
</comment>
<dbReference type="AlphaFoldDB" id="A0A561PRL7"/>
<dbReference type="Gene3D" id="3.40.50.720">
    <property type="entry name" value="NAD(P)-binding Rossmann-like Domain"/>
    <property type="match status" value="1"/>
</dbReference>
<comment type="similarity">
    <text evidence="1 3">Belongs to the short-chain dehydrogenases/reductases (SDR) family.</text>
</comment>
<accession>A0A561PRL7</accession>
<dbReference type="PROSITE" id="PS00061">
    <property type="entry name" value="ADH_SHORT"/>
    <property type="match status" value="1"/>
</dbReference>
<protein>
    <submittedName>
        <fullName evidence="5">NADP-dependent 3-hydroxy acid dehydrogenase YdfG</fullName>
    </submittedName>
</protein>
<feature type="domain" description="Ketoreductase" evidence="4">
    <location>
        <begin position="6"/>
        <end position="185"/>
    </location>
</feature>
<dbReference type="InterPro" id="IPR020904">
    <property type="entry name" value="Sc_DH/Rdtase_CS"/>
</dbReference>
<name>A0A561PRL7_9BACT</name>
<reference evidence="5 6" key="1">
    <citation type="submission" date="2019-06" db="EMBL/GenBank/DDBJ databases">
        <title>Sorghum-associated microbial communities from plants grown in Nebraska, USA.</title>
        <authorList>
            <person name="Schachtman D."/>
        </authorList>
    </citation>
    <scope>NUCLEOTIDE SEQUENCE [LARGE SCALE GENOMIC DNA]</scope>
    <source>
        <strain evidence="5 6">1209</strain>
    </source>
</reference>
<dbReference type="InterPro" id="IPR057326">
    <property type="entry name" value="KR_dom"/>
</dbReference>
<dbReference type="RefSeq" id="WP_145670721.1">
    <property type="nucleotide sequence ID" value="NZ_VIWO01000004.1"/>
</dbReference>
<dbReference type="CDD" id="cd05233">
    <property type="entry name" value="SDR_c"/>
    <property type="match status" value="1"/>
</dbReference>
<keyword evidence="6" id="KW-1185">Reference proteome</keyword>
<dbReference type="PRINTS" id="PR00081">
    <property type="entry name" value="GDHRDH"/>
</dbReference>
<evidence type="ECO:0000256" key="1">
    <source>
        <dbReference type="ARBA" id="ARBA00006484"/>
    </source>
</evidence>
<dbReference type="EMBL" id="VIWO01000004">
    <property type="protein sequence ID" value="TWF40744.1"/>
    <property type="molecule type" value="Genomic_DNA"/>
</dbReference>
<dbReference type="PANTHER" id="PTHR44196:SF1">
    <property type="entry name" value="DEHYDROGENASE_REDUCTASE SDR FAMILY MEMBER 7B"/>
    <property type="match status" value="1"/>
</dbReference>
<gene>
    <name evidence="5" type="ORF">FHW36_104428</name>
</gene>
<dbReference type="PANTHER" id="PTHR44196">
    <property type="entry name" value="DEHYDROGENASE/REDUCTASE SDR FAMILY MEMBER 7B"/>
    <property type="match status" value="1"/>
</dbReference>
<dbReference type="GO" id="GO:0016020">
    <property type="term" value="C:membrane"/>
    <property type="evidence" value="ECO:0007669"/>
    <property type="project" value="TreeGrafter"/>
</dbReference>
<keyword evidence="2" id="KW-0560">Oxidoreductase</keyword>
<evidence type="ECO:0000259" key="4">
    <source>
        <dbReference type="SMART" id="SM00822"/>
    </source>
</evidence>
<dbReference type="InterPro" id="IPR002347">
    <property type="entry name" value="SDR_fam"/>
</dbReference>
<evidence type="ECO:0000313" key="5">
    <source>
        <dbReference type="EMBL" id="TWF40744.1"/>
    </source>
</evidence>
<evidence type="ECO:0000256" key="3">
    <source>
        <dbReference type="RuleBase" id="RU000363"/>
    </source>
</evidence>
<proteinExistence type="inferred from homology"/>
<dbReference type="OrthoDB" id="9775296at2"/>
<dbReference type="InterPro" id="IPR036291">
    <property type="entry name" value="NAD(P)-bd_dom_sf"/>
</dbReference>
<dbReference type="SUPFAM" id="SSF51735">
    <property type="entry name" value="NAD(P)-binding Rossmann-fold domains"/>
    <property type="match status" value="1"/>
</dbReference>
<dbReference type="Pfam" id="PF00106">
    <property type="entry name" value="adh_short"/>
    <property type="match status" value="1"/>
</dbReference>
<dbReference type="PRINTS" id="PR00080">
    <property type="entry name" value="SDRFAMILY"/>
</dbReference>
<sequence>MEPPKKVCLVTGASSGIGYAIASALIADGYTVVVTARREERLRELPAGDTLLLAGNLSDPAFLDQLEAQVFEKYGRCDYLFNCAGSIANGTIEEIDIDKVTDMIELNITATFRLTYKFLKRFRKQGYGHVINLSSILGTKVRPTAGAYAATKYAMEALSEALRMELAGSDIQVTCIEPGLVMTELHKDWEVHPSKSMGIREPLLPADIVATVRFIMAQPAHVRIPRLMVLPKDHQI</sequence>
<dbReference type="Proteomes" id="UP000320811">
    <property type="component" value="Unassembled WGS sequence"/>
</dbReference>
<evidence type="ECO:0000313" key="6">
    <source>
        <dbReference type="Proteomes" id="UP000320811"/>
    </source>
</evidence>
<dbReference type="SMART" id="SM00822">
    <property type="entry name" value="PKS_KR"/>
    <property type="match status" value="1"/>
</dbReference>
<organism evidence="5 6">
    <name type="scientific">Chitinophaga polysaccharea</name>
    <dbReference type="NCBI Taxonomy" id="1293035"/>
    <lineage>
        <taxon>Bacteria</taxon>
        <taxon>Pseudomonadati</taxon>
        <taxon>Bacteroidota</taxon>
        <taxon>Chitinophagia</taxon>
        <taxon>Chitinophagales</taxon>
        <taxon>Chitinophagaceae</taxon>
        <taxon>Chitinophaga</taxon>
    </lineage>
</organism>
<evidence type="ECO:0000256" key="2">
    <source>
        <dbReference type="ARBA" id="ARBA00023002"/>
    </source>
</evidence>
<dbReference type="GO" id="GO:0016491">
    <property type="term" value="F:oxidoreductase activity"/>
    <property type="evidence" value="ECO:0007669"/>
    <property type="project" value="UniProtKB-KW"/>
</dbReference>